<keyword evidence="1" id="KW-0472">Membrane</keyword>
<keyword evidence="4" id="KW-1185">Reference proteome</keyword>
<dbReference type="SUPFAM" id="SSF81324">
    <property type="entry name" value="Voltage-gated potassium channels"/>
    <property type="match status" value="1"/>
</dbReference>
<name>A0ABM7Q6L6_9GAMM</name>
<sequence>MAPDVHVNVIVVLVTVLTVGMAVGLHYEGLNWLARRLSTQPHARRRRVLYAVVGALLLHITEIWMFGAAYWACLALPGAGGVTGAADGGLLENVYLSAMTFSTVGFGDVAPHGAIRFIAGTEAVLGLFLIAWSATFTYYEMSQNWKDR</sequence>
<dbReference type="RefSeq" id="WP_213433966.1">
    <property type="nucleotide sequence ID" value="NZ_AP024545.1"/>
</dbReference>
<dbReference type="InterPro" id="IPR013099">
    <property type="entry name" value="K_chnl_dom"/>
</dbReference>
<gene>
    <name evidence="3" type="ORF">LYSCAS_20420</name>
</gene>
<evidence type="ECO:0000256" key="1">
    <source>
        <dbReference type="SAM" id="Phobius"/>
    </source>
</evidence>
<organism evidence="3 4">
    <name type="scientific">Noviluteimonas caseinilytica</name>
    <dbReference type="NCBI Taxonomy" id="2675101"/>
    <lineage>
        <taxon>Bacteria</taxon>
        <taxon>Pseudomonadati</taxon>
        <taxon>Pseudomonadota</taxon>
        <taxon>Gammaproteobacteria</taxon>
        <taxon>Lysobacterales</taxon>
        <taxon>Lysobacteraceae</taxon>
        <taxon>Noviluteimonas</taxon>
    </lineage>
</organism>
<proteinExistence type="predicted"/>
<feature type="domain" description="Potassium channel" evidence="2">
    <location>
        <begin position="60"/>
        <end position="135"/>
    </location>
</feature>
<feature type="transmembrane region" description="Helical" evidence="1">
    <location>
        <begin position="114"/>
        <end position="139"/>
    </location>
</feature>
<feature type="transmembrane region" description="Helical" evidence="1">
    <location>
        <begin position="6"/>
        <end position="27"/>
    </location>
</feature>
<dbReference type="EMBL" id="AP024545">
    <property type="protein sequence ID" value="BCT93018.1"/>
    <property type="molecule type" value="Genomic_DNA"/>
</dbReference>
<keyword evidence="1" id="KW-0812">Transmembrane</keyword>
<accession>A0ABM7Q6L6</accession>
<evidence type="ECO:0000313" key="4">
    <source>
        <dbReference type="Proteomes" id="UP000681317"/>
    </source>
</evidence>
<feature type="transmembrane region" description="Helical" evidence="1">
    <location>
        <begin position="48"/>
        <end position="72"/>
    </location>
</feature>
<evidence type="ECO:0000313" key="3">
    <source>
        <dbReference type="EMBL" id="BCT93018.1"/>
    </source>
</evidence>
<evidence type="ECO:0000259" key="2">
    <source>
        <dbReference type="Pfam" id="PF07885"/>
    </source>
</evidence>
<dbReference type="Proteomes" id="UP000681317">
    <property type="component" value="Chromosome"/>
</dbReference>
<dbReference type="Pfam" id="PF07885">
    <property type="entry name" value="Ion_trans_2"/>
    <property type="match status" value="1"/>
</dbReference>
<protein>
    <submittedName>
        <fullName evidence="3">Ion transporter</fullName>
    </submittedName>
</protein>
<keyword evidence="1" id="KW-1133">Transmembrane helix</keyword>
<reference evidence="3 4" key="1">
    <citation type="submission" date="2021-03" db="EMBL/GenBank/DDBJ databases">
        <title>Complete Genome Sequences of Two Lysobacter Strains Isolated from Sea Water (Lysobacter caseinilyticus) and Soil (Lysobacter helvus) in South Korea.</title>
        <authorList>
            <person name="Watanabe Y."/>
            <person name="Arakawa K."/>
        </authorList>
    </citation>
    <scope>NUCLEOTIDE SEQUENCE [LARGE SCALE GENOMIC DNA]</scope>
    <source>
        <strain evidence="3 4">KVB24</strain>
    </source>
</reference>
<dbReference type="Gene3D" id="1.10.287.70">
    <property type="match status" value="1"/>
</dbReference>